<sequence length="227" mass="22511">MGRRVFLGGFTAGAVTVAAGGAETAAAAAEYTSYTAPAQFLGTSTTEHTVTINHKATSGEKTVALNVTSDNPQTSAMYLKGVETAHGTLKISHVGYADGSDPGSSGLSIDLKTAGTAAQGIFVTATDGPTTGALMILRNTPGRDDFVVKGNGLTGIGVGRGDKPLSQLHVVQGPDAPSAILAEGAVRLANVATEPTGAPAAAGGGSLYAQGGKLFWKAVGGTPTQLA</sequence>
<reference evidence="1" key="1">
    <citation type="submission" date="2024-05" db="EMBL/GenBank/DDBJ databases">
        <title>30 novel species of actinomycetes from the DSMZ collection.</title>
        <authorList>
            <person name="Nouioui I."/>
        </authorList>
    </citation>
    <scope>NUCLEOTIDE SEQUENCE</scope>
    <source>
        <strain evidence="1">DSM 3412</strain>
    </source>
</reference>
<dbReference type="EMBL" id="JAVRFJ010000024">
    <property type="protein sequence ID" value="MDT0570841.1"/>
    <property type="molecule type" value="Genomic_DNA"/>
</dbReference>
<dbReference type="InterPro" id="IPR006311">
    <property type="entry name" value="TAT_signal"/>
</dbReference>
<gene>
    <name evidence="1" type="ORF">RM704_25850</name>
</gene>
<dbReference type="SUPFAM" id="SSF69349">
    <property type="entry name" value="Phage fibre proteins"/>
    <property type="match status" value="1"/>
</dbReference>
<comment type="caution">
    <text evidence="1">The sequence shown here is derived from an EMBL/GenBank/DDBJ whole genome shotgun (WGS) entry which is preliminary data.</text>
</comment>
<dbReference type="PROSITE" id="PS51318">
    <property type="entry name" value="TAT"/>
    <property type="match status" value="1"/>
</dbReference>
<evidence type="ECO:0000313" key="1">
    <source>
        <dbReference type="EMBL" id="MDT0570841.1"/>
    </source>
</evidence>
<dbReference type="Proteomes" id="UP001180737">
    <property type="component" value="Unassembled WGS sequence"/>
</dbReference>
<dbReference type="RefSeq" id="WP_311591286.1">
    <property type="nucleotide sequence ID" value="NZ_JAVRFJ010000024.1"/>
</dbReference>
<organism evidence="1 2">
    <name type="scientific">Streptomyces gottesmaniae</name>
    <dbReference type="NCBI Taxonomy" id="3075518"/>
    <lineage>
        <taxon>Bacteria</taxon>
        <taxon>Bacillati</taxon>
        <taxon>Actinomycetota</taxon>
        <taxon>Actinomycetes</taxon>
        <taxon>Kitasatosporales</taxon>
        <taxon>Streptomycetaceae</taxon>
        <taxon>Streptomyces</taxon>
    </lineage>
</organism>
<keyword evidence="2" id="KW-1185">Reference proteome</keyword>
<evidence type="ECO:0000313" key="2">
    <source>
        <dbReference type="Proteomes" id="UP001180737"/>
    </source>
</evidence>
<proteinExistence type="predicted"/>
<dbReference type="InterPro" id="IPR009860">
    <property type="entry name" value="Hyaluronidase_bac"/>
</dbReference>
<protein>
    <submittedName>
        <fullName evidence="1">Hyaluronoglucosaminidase</fullName>
    </submittedName>
</protein>
<dbReference type="Pfam" id="PF07212">
    <property type="entry name" value="Hyaluronidase_1"/>
    <property type="match status" value="1"/>
</dbReference>
<accession>A0ABU2Z303</accession>
<name>A0ABU2Z303_9ACTN</name>